<dbReference type="PATRIC" id="fig|1263868.3.peg.6386"/>
<organism evidence="1 2">
    <name type="scientific">Rhodopirellula europaea SH398</name>
    <dbReference type="NCBI Taxonomy" id="1263868"/>
    <lineage>
        <taxon>Bacteria</taxon>
        <taxon>Pseudomonadati</taxon>
        <taxon>Planctomycetota</taxon>
        <taxon>Planctomycetia</taxon>
        <taxon>Pirellulales</taxon>
        <taxon>Pirellulaceae</taxon>
        <taxon>Rhodopirellula</taxon>
    </lineage>
</organism>
<dbReference type="Pfam" id="PF09720">
    <property type="entry name" value="Unstab_antitox"/>
    <property type="match status" value="1"/>
</dbReference>
<dbReference type="Proteomes" id="UP000011996">
    <property type="component" value="Unassembled WGS sequence"/>
</dbReference>
<gene>
    <name evidence="1" type="ORF">RESH_05886</name>
</gene>
<protein>
    <submittedName>
        <fullName evidence="1">Addiction module component, CHP02574</fullName>
    </submittedName>
</protein>
<dbReference type="OrthoDB" id="291542at2"/>
<name>M5RW41_9BACT</name>
<dbReference type="RefSeq" id="WP_008672217.1">
    <property type="nucleotide sequence ID" value="NZ_ANOF01000193.1"/>
</dbReference>
<accession>M5RW41</accession>
<evidence type="ECO:0000313" key="1">
    <source>
        <dbReference type="EMBL" id="EMI23515.1"/>
    </source>
</evidence>
<proteinExistence type="predicted"/>
<sequence>MNTSELSALPVSEKLRIVTQLWDEIASSPEHIMVPPDVICEASRRSAELDADPSVAIDEDELWRRVDG</sequence>
<dbReference type="InterPro" id="IPR013406">
    <property type="entry name" value="CHP02574_addiction_mod"/>
</dbReference>
<dbReference type="AlphaFoldDB" id="M5RW41"/>
<reference evidence="1 2" key="1">
    <citation type="journal article" date="2013" name="Mar. Genomics">
        <title>Expression of sulfatases in Rhodopirellula baltica and the diversity of sulfatases in the genus Rhodopirellula.</title>
        <authorList>
            <person name="Wegner C.E."/>
            <person name="Richter-Heitmann T."/>
            <person name="Klindworth A."/>
            <person name="Klockow C."/>
            <person name="Richter M."/>
            <person name="Achstetter T."/>
            <person name="Glockner F.O."/>
            <person name="Harder J."/>
        </authorList>
    </citation>
    <scope>NUCLEOTIDE SEQUENCE [LARGE SCALE GENOMIC DNA]</scope>
    <source>
        <strain evidence="1 2">SH398</strain>
    </source>
</reference>
<dbReference type="STRING" id="1263868.RESH_05886"/>
<dbReference type="NCBIfam" id="TIGR02574">
    <property type="entry name" value="stabl_TIGR02574"/>
    <property type="match status" value="1"/>
</dbReference>
<evidence type="ECO:0000313" key="2">
    <source>
        <dbReference type="Proteomes" id="UP000011996"/>
    </source>
</evidence>
<dbReference type="EMBL" id="ANOF01000193">
    <property type="protein sequence ID" value="EMI23515.1"/>
    <property type="molecule type" value="Genomic_DNA"/>
</dbReference>
<comment type="caution">
    <text evidence="1">The sequence shown here is derived from an EMBL/GenBank/DDBJ whole genome shotgun (WGS) entry which is preliminary data.</text>
</comment>